<protein>
    <recommendedName>
        <fullName evidence="6">HTH tetR-type domain-containing protein</fullName>
    </recommendedName>
</protein>
<evidence type="ECO:0000256" key="3">
    <source>
        <dbReference type="ARBA" id="ARBA00023163"/>
    </source>
</evidence>
<dbReference type="SUPFAM" id="SSF46689">
    <property type="entry name" value="Homeodomain-like"/>
    <property type="match status" value="1"/>
</dbReference>
<accession>A0AAE9N7F6</accession>
<keyword evidence="3" id="KW-0804">Transcription</keyword>
<dbReference type="Gene3D" id="1.10.357.10">
    <property type="entry name" value="Tetracycline Repressor, domain 2"/>
    <property type="match status" value="1"/>
</dbReference>
<evidence type="ECO:0000256" key="5">
    <source>
        <dbReference type="SAM" id="MobiDB-lite"/>
    </source>
</evidence>
<keyword evidence="2 4" id="KW-0238">DNA-binding</keyword>
<feature type="DNA-binding region" description="H-T-H motif" evidence="4">
    <location>
        <begin position="141"/>
        <end position="160"/>
    </location>
</feature>
<reference evidence="7" key="1">
    <citation type="submission" date="2018-04" db="EMBL/GenBank/DDBJ databases">
        <title>Genomes of Endosymbiotic and Endophytic Bradyrhizobium Publication status.</title>
        <authorList>
            <person name="Guha S."/>
            <person name="Jorrin B."/>
            <person name="Sarkar M."/>
            <person name="Poole P.S."/>
            <person name="DasGupta M."/>
        </authorList>
    </citation>
    <scope>NUCLEOTIDE SEQUENCE</scope>
    <source>
        <strain evidence="7">WBOS16</strain>
    </source>
</reference>
<dbReference type="PROSITE" id="PS50977">
    <property type="entry name" value="HTH_TETR_2"/>
    <property type="match status" value="1"/>
</dbReference>
<gene>
    <name evidence="7" type="ORF">DCM83_00555</name>
</gene>
<proteinExistence type="predicted"/>
<keyword evidence="1" id="KW-0805">Transcription regulation</keyword>
<dbReference type="PANTHER" id="PTHR30055:SF234">
    <property type="entry name" value="HTH-TYPE TRANSCRIPTIONAL REGULATOR BETI"/>
    <property type="match status" value="1"/>
</dbReference>
<sequence length="314" mass="33777">MGEVAKGREAAENAKPASFGACTVAAGAPHPEGGPTFGEHAGDVAGVGDAIDRRRGEPQQGSAKAGHESGGVIDESRGDINSEGLHFAGLQVKLNNVHMSSLKMNNVQEKSPRDRKKSRRRLQILEIARGIIATKGLRSLKVRDVAEAAGCSVGSVYNEFGDFDGVILTVNRETVQALTARLRGVPADDPVRQLYGLAATYLDFFAGHANLLRSLFEHRMEDDRPYPDDILQMVMDAFALMHAPLVRLLPDADDVKIALLSRTLFSAVHGIISLGLEERMVAVPPQMLRQQVDQFIDVHLAGLGILPVGAPPSR</sequence>
<dbReference type="GO" id="GO:0003700">
    <property type="term" value="F:DNA-binding transcription factor activity"/>
    <property type="evidence" value="ECO:0007669"/>
    <property type="project" value="TreeGrafter"/>
</dbReference>
<name>A0AAE9N7F6_9BRAD</name>
<evidence type="ECO:0000313" key="8">
    <source>
        <dbReference type="Proteomes" id="UP001058872"/>
    </source>
</evidence>
<dbReference type="InterPro" id="IPR009057">
    <property type="entry name" value="Homeodomain-like_sf"/>
</dbReference>
<evidence type="ECO:0000259" key="6">
    <source>
        <dbReference type="PROSITE" id="PS50977"/>
    </source>
</evidence>
<evidence type="ECO:0000313" key="7">
    <source>
        <dbReference type="EMBL" id="UUO63860.1"/>
    </source>
</evidence>
<dbReference type="InterPro" id="IPR036271">
    <property type="entry name" value="Tet_transcr_reg_TetR-rel_C_sf"/>
</dbReference>
<dbReference type="InterPro" id="IPR050109">
    <property type="entry name" value="HTH-type_TetR-like_transc_reg"/>
</dbReference>
<organism evidence="7 8">
    <name type="scientific">Bradyrhizobium betae</name>
    <dbReference type="NCBI Taxonomy" id="244734"/>
    <lineage>
        <taxon>Bacteria</taxon>
        <taxon>Pseudomonadati</taxon>
        <taxon>Pseudomonadota</taxon>
        <taxon>Alphaproteobacteria</taxon>
        <taxon>Hyphomicrobiales</taxon>
        <taxon>Nitrobacteraceae</taxon>
        <taxon>Bradyrhizobium</taxon>
    </lineage>
</organism>
<evidence type="ECO:0000256" key="4">
    <source>
        <dbReference type="PROSITE-ProRule" id="PRU00335"/>
    </source>
</evidence>
<feature type="region of interest" description="Disordered" evidence="5">
    <location>
        <begin position="53"/>
        <end position="78"/>
    </location>
</feature>
<dbReference type="Pfam" id="PF00440">
    <property type="entry name" value="TetR_N"/>
    <property type="match status" value="1"/>
</dbReference>
<feature type="domain" description="HTH tetR-type" evidence="6">
    <location>
        <begin position="118"/>
        <end position="178"/>
    </location>
</feature>
<dbReference type="AlphaFoldDB" id="A0AAE9N7F6"/>
<dbReference type="Proteomes" id="UP001058872">
    <property type="component" value="Chromosome"/>
</dbReference>
<dbReference type="GO" id="GO:0000976">
    <property type="term" value="F:transcription cis-regulatory region binding"/>
    <property type="evidence" value="ECO:0007669"/>
    <property type="project" value="TreeGrafter"/>
</dbReference>
<dbReference type="SUPFAM" id="SSF48498">
    <property type="entry name" value="Tetracyclin repressor-like, C-terminal domain"/>
    <property type="match status" value="1"/>
</dbReference>
<dbReference type="EMBL" id="CP028989">
    <property type="protein sequence ID" value="UUO63860.1"/>
    <property type="molecule type" value="Genomic_DNA"/>
</dbReference>
<dbReference type="PANTHER" id="PTHR30055">
    <property type="entry name" value="HTH-TYPE TRANSCRIPTIONAL REGULATOR RUTR"/>
    <property type="match status" value="1"/>
</dbReference>
<evidence type="ECO:0000256" key="1">
    <source>
        <dbReference type="ARBA" id="ARBA00023015"/>
    </source>
</evidence>
<dbReference type="InterPro" id="IPR001647">
    <property type="entry name" value="HTH_TetR"/>
</dbReference>
<evidence type="ECO:0000256" key="2">
    <source>
        <dbReference type="ARBA" id="ARBA00023125"/>
    </source>
</evidence>